<comment type="subcellular location">
    <subcellularLocation>
        <location evidence="1">Cell membrane</location>
        <topology evidence="1">Multi-pass membrane protein</topology>
    </subcellularLocation>
</comment>
<comment type="caution">
    <text evidence="8">The sequence shown here is derived from an EMBL/GenBank/DDBJ whole genome shotgun (WGS) entry which is preliminary data.</text>
</comment>
<name>A0A432ZRB4_9GAMM</name>
<keyword evidence="5 6" id="KW-0472">Membrane</keyword>
<evidence type="ECO:0000313" key="9">
    <source>
        <dbReference type="Proteomes" id="UP000287996"/>
    </source>
</evidence>
<evidence type="ECO:0000256" key="5">
    <source>
        <dbReference type="ARBA" id="ARBA00023136"/>
    </source>
</evidence>
<dbReference type="Pfam" id="PF03553">
    <property type="entry name" value="Na_H_antiporter"/>
    <property type="match status" value="2"/>
</dbReference>
<dbReference type="OrthoDB" id="9762978at2"/>
<feature type="transmembrane region" description="Helical" evidence="6">
    <location>
        <begin position="356"/>
        <end position="377"/>
    </location>
</feature>
<protein>
    <submittedName>
        <fullName evidence="8">Sodium:proton antiporter</fullName>
    </submittedName>
</protein>
<feature type="transmembrane region" description="Helical" evidence="6">
    <location>
        <begin position="389"/>
        <end position="414"/>
    </location>
</feature>
<dbReference type="RefSeq" id="WP_126841782.1">
    <property type="nucleotide sequence ID" value="NZ_PIQH01000005.1"/>
</dbReference>
<dbReference type="GO" id="GO:0005886">
    <property type="term" value="C:plasma membrane"/>
    <property type="evidence" value="ECO:0007669"/>
    <property type="project" value="UniProtKB-SubCell"/>
</dbReference>
<accession>A0A432ZRB4</accession>
<feature type="transmembrane region" description="Helical" evidence="6">
    <location>
        <begin position="12"/>
        <end position="41"/>
    </location>
</feature>
<evidence type="ECO:0000256" key="2">
    <source>
        <dbReference type="ARBA" id="ARBA00022475"/>
    </source>
</evidence>
<feature type="transmembrane region" description="Helical" evidence="6">
    <location>
        <begin position="108"/>
        <end position="128"/>
    </location>
</feature>
<feature type="transmembrane region" description="Helical" evidence="6">
    <location>
        <begin position="186"/>
        <end position="209"/>
    </location>
</feature>
<feature type="transmembrane region" description="Helical" evidence="6">
    <location>
        <begin position="283"/>
        <end position="303"/>
    </location>
</feature>
<dbReference type="PANTHER" id="PTHR43478">
    <property type="entry name" value="NA+/H+ ANTIPORTER-RELATED"/>
    <property type="match status" value="1"/>
</dbReference>
<reference evidence="8 9" key="1">
    <citation type="journal article" date="2011" name="Front. Microbiol.">
        <title>Genomic signatures of strain selection and enhancement in Bacillus atrophaeus var. globigii, a historical biowarfare simulant.</title>
        <authorList>
            <person name="Gibbons H.S."/>
            <person name="Broomall S.M."/>
            <person name="McNew L.A."/>
            <person name="Daligault H."/>
            <person name="Chapman C."/>
            <person name="Bruce D."/>
            <person name="Karavis M."/>
            <person name="Krepps M."/>
            <person name="McGregor P.A."/>
            <person name="Hong C."/>
            <person name="Park K.H."/>
            <person name="Akmal A."/>
            <person name="Feldman A."/>
            <person name="Lin J.S."/>
            <person name="Chang W.E."/>
            <person name="Higgs B.W."/>
            <person name="Demirev P."/>
            <person name="Lindquist J."/>
            <person name="Liem A."/>
            <person name="Fochler E."/>
            <person name="Read T.D."/>
            <person name="Tapia R."/>
            <person name="Johnson S."/>
            <person name="Bishop-Lilly K.A."/>
            <person name="Detter C."/>
            <person name="Han C."/>
            <person name="Sozhamannan S."/>
            <person name="Rosenzweig C.N."/>
            <person name="Skowronski E.W."/>
        </authorList>
    </citation>
    <scope>NUCLEOTIDE SEQUENCE [LARGE SCALE GENOMIC DNA]</scope>
    <source>
        <strain evidence="8 9">CC-PW-9</strain>
    </source>
</reference>
<evidence type="ECO:0000256" key="1">
    <source>
        <dbReference type="ARBA" id="ARBA00004651"/>
    </source>
</evidence>
<feature type="transmembrane region" description="Helical" evidence="6">
    <location>
        <begin position="62"/>
        <end position="81"/>
    </location>
</feature>
<feature type="domain" description="Na+/H+ antiporter NhaC-like C-terminal" evidence="7">
    <location>
        <begin position="185"/>
        <end position="462"/>
    </location>
</feature>
<dbReference type="AlphaFoldDB" id="A0A432ZRB4"/>
<keyword evidence="9" id="KW-1185">Reference proteome</keyword>
<feature type="transmembrane region" description="Helical" evidence="6">
    <location>
        <begin position="315"/>
        <end position="336"/>
    </location>
</feature>
<dbReference type="PANTHER" id="PTHR43478:SF1">
    <property type="entry name" value="NA+_H+ ANTIPORTER NHAC-LIKE C-TERMINAL DOMAIN-CONTAINING PROTEIN"/>
    <property type="match status" value="1"/>
</dbReference>
<proteinExistence type="predicted"/>
<feature type="transmembrane region" description="Helical" evidence="6">
    <location>
        <begin position="446"/>
        <end position="464"/>
    </location>
</feature>
<dbReference type="Proteomes" id="UP000287996">
    <property type="component" value="Unassembled WGS sequence"/>
</dbReference>
<evidence type="ECO:0000313" key="8">
    <source>
        <dbReference type="EMBL" id="RUO80378.1"/>
    </source>
</evidence>
<keyword evidence="3 6" id="KW-0812">Transmembrane</keyword>
<evidence type="ECO:0000256" key="6">
    <source>
        <dbReference type="SAM" id="Phobius"/>
    </source>
</evidence>
<sequence length="465" mass="49682">MDNAWLSLLPSILAIIFAIATRRVLLALVGGIVLANIVLFWPSPLDMFSGTIASAWDTLIKPNNLLIWAFTLGIGALFGVLERGGTFNQFVATLERKQLVESPRKARLLTWLLGVIVFIESNVTIMIAGTTSRPLYDRLGISREKLAYLVDSTCAPICILIPLNAWGAFNLSLISNQGVEQPLWVFIQSIAFNFYAIFAVLLALFVALFNWNIGPMKHFEQAAQPQTASKNQFAAEQPTREGKSSLRSGTSVVFISLLSLIAAVPIMLMVTGNGVMVEGDGTFSVFVAIFLALAIAIIGTLLTQPTSMARVFAHALKGAWNILPLAIILWLSITLGNLTDALGTGEFLASVLDQSVASWLLLPLIFLLSALTGFSIGSSWGTFAIMLPLAIPLAISLGLPPAPFIAAAISGGIFGDHASPISDTTIIASMASGCEHIDHVRTQLPYALIAGILTTIAFAFTGAVL</sequence>
<organism evidence="8 9">
    <name type="scientific">Idiomarina tyrosinivorans</name>
    <dbReference type="NCBI Taxonomy" id="1445662"/>
    <lineage>
        <taxon>Bacteria</taxon>
        <taxon>Pseudomonadati</taxon>
        <taxon>Pseudomonadota</taxon>
        <taxon>Gammaproteobacteria</taxon>
        <taxon>Alteromonadales</taxon>
        <taxon>Idiomarinaceae</taxon>
        <taxon>Idiomarina</taxon>
    </lineage>
</organism>
<evidence type="ECO:0000256" key="3">
    <source>
        <dbReference type="ARBA" id="ARBA00022692"/>
    </source>
</evidence>
<evidence type="ECO:0000256" key="4">
    <source>
        <dbReference type="ARBA" id="ARBA00022989"/>
    </source>
</evidence>
<feature type="domain" description="Na+/H+ antiporter NhaC-like C-terminal" evidence="7">
    <location>
        <begin position="76"/>
        <end position="169"/>
    </location>
</feature>
<feature type="transmembrane region" description="Helical" evidence="6">
    <location>
        <begin position="252"/>
        <end position="271"/>
    </location>
</feature>
<evidence type="ECO:0000259" key="7">
    <source>
        <dbReference type="Pfam" id="PF03553"/>
    </source>
</evidence>
<keyword evidence="2" id="KW-1003">Cell membrane</keyword>
<dbReference type="EMBL" id="PIQH01000005">
    <property type="protein sequence ID" value="RUO80378.1"/>
    <property type="molecule type" value="Genomic_DNA"/>
</dbReference>
<dbReference type="InterPro" id="IPR018461">
    <property type="entry name" value="Na/H_Antiport_NhaC-like_C"/>
</dbReference>
<gene>
    <name evidence="8" type="ORF">CWI84_06535</name>
</gene>
<keyword evidence="4 6" id="KW-1133">Transmembrane helix</keyword>